<gene>
    <name evidence="2" type="ORF">Acy02nite_75020</name>
</gene>
<keyword evidence="1" id="KW-1133">Transmembrane helix</keyword>
<protein>
    <submittedName>
        <fullName evidence="2">Uncharacterized protein</fullName>
    </submittedName>
</protein>
<keyword evidence="1" id="KW-0812">Transmembrane</keyword>
<accession>A0A919MFW2</accession>
<sequence>MTSDTNNGDRSRGFEARERSAWQRRGSVGWRLVKLAQGFGGLVLAYATMLVGTTLLSFYSGTYSIGATGPAERSIRATVQSCERVGPVSDMGLGYWWVCHIRVATTDRGDVEAVVDRSIVSKEDVGRSVDLREACGDKPGDTCTYGKAAGAGWQLYAAGIRLVGPFLIFLMLAAVCFYFLAAVLGAPRYLVVIRWWQRKVARSSND</sequence>
<comment type="caution">
    <text evidence="2">The sequence shown here is derived from an EMBL/GenBank/DDBJ whole genome shotgun (WGS) entry which is preliminary data.</text>
</comment>
<dbReference type="InterPro" id="IPR045927">
    <property type="entry name" value="DUF6346"/>
</dbReference>
<evidence type="ECO:0000313" key="3">
    <source>
        <dbReference type="Proteomes" id="UP000619479"/>
    </source>
</evidence>
<keyword evidence="3" id="KW-1185">Reference proteome</keyword>
<dbReference type="AlphaFoldDB" id="A0A919MFW2"/>
<dbReference type="EMBL" id="BOMH01000064">
    <property type="protein sequence ID" value="GID69621.1"/>
    <property type="molecule type" value="Genomic_DNA"/>
</dbReference>
<reference evidence="2" key="1">
    <citation type="submission" date="2021-01" db="EMBL/GenBank/DDBJ databases">
        <title>Whole genome shotgun sequence of Actinoplanes cyaneus NBRC 14990.</title>
        <authorList>
            <person name="Komaki H."/>
            <person name="Tamura T."/>
        </authorList>
    </citation>
    <scope>NUCLEOTIDE SEQUENCE</scope>
    <source>
        <strain evidence="2">NBRC 14990</strain>
    </source>
</reference>
<keyword evidence="1" id="KW-0472">Membrane</keyword>
<feature type="transmembrane region" description="Helical" evidence="1">
    <location>
        <begin position="39"/>
        <end position="59"/>
    </location>
</feature>
<dbReference type="Pfam" id="PF19873">
    <property type="entry name" value="DUF6346"/>
    <property type="match status" value="1"/>
</dbReference>
<name>A0A919MFW2_9ACTN</name>
<feature type="transmembrane region" description="Helical" evidence="1">
    <location>
        <begin position="166"/>
        <end position="191"/>
    </location>
</feature>
<evidence type="ECO:0000256" key="1">
    <source>
        <dbReference type="SAM" id="Phobius"/>
    </source>
</evidence>
<dbReference type="Proteomes" id="UP000619479">
    <property type="component" value="Unassembled WGS sequence"/>
</dbReference>
<organism evidence="2 3">
    <name type="scientific">Actinoplanes cyaneus</name>
    <dbReference type="NCBI Taxonomy" id="52696"/>
    <lineage>
        <taxon>Bacteria</taxon>
        <taxon>Bacillati</taxon>
        <taxon>Actinomycetota</taxon>
        <taxon>Actinomycetes</taxon>
        <taxon>Micromonosporales</taxon>
        <taxon>Micromonosporaceae</taxon>
        <taxon>Actinoplanes</taxon>
    </lineage>
</organism>
<evidence type="ECO:0000313" key="2">
    <source>
        <dbReference type="EMBL" id="GID69621.1"/>
    </source>
</evidence>
<proteinExistence type="predicted"/>
<dbReference type="RefSeq" id="WP_203752273.1">
    <property type="nucleotide sequence ID" value="NZ_BAAAUC010000075.1"/>
</dbReference>